<dbReference type="OrthoDB" id="3648309at2759"/>
<keyword evidence="4 7" id="KW-1133">Transmembrane helix</keyword>
<dbReference type="InterPro" id="IPR047622">
    <property type="entry name" value="GPR1_FUN34_YAAH"/>
</dbReference>
<evidence type="ECO:0000256" key="1">
    <source>
        <dbReference type="ARBA" id="ARBA00004141"/>
    </source>
</evidence>
<feature type="transmembrane region" description="Helical" evidence="7">
    <location>
        <begin position="102"/>
        <end position="125"/>
    </location>
</feature>
<dbReference type="AlphaFoldDB" id="A0A316VHF1"/>
<evidence type="ECO:0000256" key="5">
    <source>
        <dbReference type="ARBA" id="ARBA00023136"/>
    </source>
</evidence>
<dbReference type="InterPro" id="IPR000791">
    <property type="entry name" value="Gpr1/Fun34/SatP-like"/>
</dbReference>
<evidence type="ECO:0000256" key="4">
    <source>
        <dbReference type="ARBA" id="ARBA00022989"/>
    </source>
</evidence>
<evidence type="ECO:0000313" key="8">
    <source>
        <dbReference type="EMBL" id="PWN37022.1"/>
    </source>
</evidence>
<dbReference type="EMBL" id="KZ819602">
    <property type="protein sequence ID" value="PWN37022.1"/>
    <property type="molecule type" value="Genomic_DNA"/>
</dbReference>
<feature type="transmembrane region" description="Helical" evidence="7">
    <location>
        <begin position="146"/>
        <end position="164"/>
    </location>
</feature>
<comment type="similarity">
    <text evidence="2">Belongs to the acetate uptake transporter (AceTr) (TC 2.A.96) family.</text>
</comment>
<dbReference type="PANTHER" id="PTHR31123">
    <property type="entry name" value="ACCUMULATION OF DYADS PROTEIN 2-RELATED"/>
    <property type="match status" value="1"/>
</dbReference>
<dbReference type="STRING" id="1280837.A0A316VHF1"/>
<dbReference type="NCBIfam" id="NF038013">
    <property type="entry name" value="AceTr_1"/>
    <property type="match status" value="1"/>
</dbReference>
<reference evidence="8 9" key="1">
    <citation type="journal article" date="2018" name="Mol. Biol. Evol.">
        <title>Broad Genomic Sampling Reveals a Smut Pathogenic Ancestry of the Fungal Clade Ustilaginomycotina.</title>
        <authorList>
            <person name="Kijpornyongpan T."/>
            <person name="Mondo S.J."/>
            <person name="Barry K."/>
            <person name="Sandor L."/>
            <person name="Lee J."/>
            <person name="Lipzen A."/>
            <person name="Pangilinan J."/>
            <person name="LaButti K."/>
            <person name="Hainaut M."/>
            <person name="Henrissat B."/>
            <person name="Grigoriev I.V."/>
            <person name="Spatafora J.W."/>
            <person name="Aime M.C."/>
        </authorList>
    </citation>
    <scope>NUCLEOTIDE SEQUENCE [LARGE SCALE GENOMIC DNA]</scope>
    <source>
        <strain evidence="8 9">MCA 3882</strain>
    </source>
</reference>
<keyword evidence="9" id="KW-1185">Reference proteome</keyword>
<feature type="transmembrane region" description="Helical" evidence="7">
    <location>
        <begin position="203"/>
        <end position="221"/>
    </location>
</feature>
<dbReference type="Pfam" id="PF01184">
    <property type="entry name" value="Gpr1_Fun34_YaaH"/>
    <property type="match status" value="1"/>
</dbReference>
<dbReference type="InterPro" id="IPR051633">
    <property type="entry name" value="AceTr"/>
</dbReference>
<gene>
    <name evidence="8" type="ORF">FA14DRAFT_116844</name>
</gene>
<dbReference type="Proteomes" id="UP000245771">
    <property type="component" value="Unassembled WGS sequence"/>
</dbReference>
<accession>A0A316VHF1</accession>
<dbReference type="InParanoid" id="A0A316VHF1"/>
<evidence type="ECO:0000256" key="2">
    <source>
        <dbReference type="ARBA" id="ARBA00005587"/>
    </source>
</evidence>
<dbReference type="PANTHER" id="PTHR31123:SF1">
    <property type="entry name" value="ACCUMULATION OF DYADS PROTEIN 2-RELATED"/>
    <property type="match status" value="1"/>
</dbReference>
<feature type="region of interest" description="Disordered" evidence="6">
    <location>
        <begin position="1"/>
        <end position="30"/>
    </location>
</feature>
<dbReference type="PROSITE" id="PS01114">
    <property type="entry name" value="GPR1_FUN34_YAAH"/>
    <property type="match status" value="1"/>
</dbReference>
<dbReference type="RefSeq" id="XP_025357324.1">
    <property type="nucleotide sequence ID" value="XM_025496195.1"/>
</dbReference>
<keyword evidence="5 7" id="KW-0472">Membrane</keyword>
<feature type="transmembrane region" description="Helical" evidence="7">
    <location>
        <begin position="75"/>
        <end position="96"/>
    </location>
</feature>
<sequence>MSETNKVENGYQGGPPVQRAVTPGGHAQDTSQPAFPVYHRKFANPAPLGLLAFAGTTFMLSLFNVSARGVSIPNAVIGMALGYGGTAQFIAGIWEFASGNTFGATAFCSYGAFWWSFAITLIPWFNVEGAFDSKYAAEGTHYFDQALGIYLACWFIFTFIMLAASFKSSLALVLLFFFLDITFLLLFVAYFTGNAKVTTAGGAMGIVTAAVAFYTGAAGLLSPDTSYFSLPVLDMSRKD</sequence>
<keyword evidence="3 7" id="KW-0812">Transmembrane</keyword>
<name>A0A316VHF1_9BASI</name>
<evidence type="ECO:0000256" key="3">
    <source>
        <dbReference type="ARBA" id="ARBA00022692"/>
    </source>
</evidence>
<comment type="subcellular location">
    <subcellularLocation>
        <location evidence="1">Membrane</location>
        <topology evidence="1">Multi-pass membrane protein</topology>
    </subcellularLocation>
</comment>
<proteinExistence type="inferred from homology"/>
<feature type="transmembrane region" description="Helical" evidence="7">
    <location>
        <begin position="46"/>
        <end position="63"/>
    </location>
</feature>
<dbReference type="GeneID" id="37017976"/>
<dbReference type="GO" id="GO:0015123">
    <property type="term" value="F:acetate transmembrane transporter activity"/>
    <property type="evidence" value="ECO:0007669"/>
    <property type="project" value="TreeGrafter"/>
</dbReference>
<evidence type="ECO:0000256" key="7">
    <source>
        <dbReference type="SAM" id="Phobius"/>
    </source>
</evidence>
<feature type="transmembrane region" description="Helical" evidence="7">
    <location>
        <begin position="170"/>
        <end position="191"/>
    </location>
</feature>
<dbReference type="FunCoup" id="A0A316VHF1">
    <property type="interactions" value="39"/>
</dbReference>
<evidence type="ECO:0000313" key="9">
    <source>
        <dbReference type="Proteomes" id="UP000245771"/>
    </source>
</evidence>
<dbReference type="GO" id="GO:0005886">
    <property type="term" value="C:plasma membrane"/>
    <property type="evidence" value="ECO:0007669"/>
    <property type="project" value="TreeGrafter"/>
</dbReference>
<organism evidence="8 9">
    <name type="scientific">Meira miltonrushii</name>
    <dbReference type="NCBI Taxonomy" id="1280837"/>
    <lineage>
        <taxon>Eukaryota</taxon>
        <taxon>Fungi</taxon>
        <taxon>Dikarya</taxon>
        <taxon>Basidiomycota</taxon>
        <taxon>Ustilaginomycotina</taxon>
        <taxon>Exobasidiomycetes</taxon>
        <taxon>Exobasidiales</taxon>
        <taxon>Brachybasidiaceae</taxon>
        <taxon>Meira</taxon>
    </lineage>
</organism>
<evidence type="ECO:0000256" key="6">
    <source>
        <dbReference type="SAM" id="MobiDB-lite"/>
    </source>
</evidence>
<protein>
    <submittedName>
        <fullName evidence="8">Putative FUN34-transmembrane protein</fullName>
    </submittedName>
</protein>